<evidence type="ECO:0000256" key="1">
    <source>
        <dbReference type="SAM" id="MobiDB-lite"/>
    </source>
</evidence>
<dbReference type="VEuPathDB" id="FungiDB:PCH_Pc22g25610"/>
<evidence type="ECO:0000313" key="2">
    <source>
        <dbReference type="EMBL" id="CAP99849.1"/>
    </source>
</evidence>
<feature type="region of interest" description="Disordered" evidence="1">
    <location>
        <begin position="27"/>
        <end position="52"/>
    </location>
</feature>
<dbReference type="HOGENOM" id="CLU_1907369_0_0_1"/>
<dbReference type="AlphaFoldDB" id="B6HSJ9"/>
<evidence type="ECO:0000313" key="3">
    <source>
        <dbReference type="Proteomes" id="UP000000724"/>
    </source>
</evidence>
<reference evidence="2 3" key="1">
    <citation type="journal article" date="2008" name="Nat. Biotechnol.">
        <title>Genome sequencing and analysis of the filamentous fungus Penicillium chrysogenum.</title>
        <authorList>
            <person name="van den Berg M.A."/>
            <person name="Albang R."/>
            <person name="Albermann K."/>
            <person name="Badger J.H."/>
            <person name="Daran J.-M."/>
            <person name="Driessen A.J.M."/>
            <person name="Garcia-Estrada C."/>
            <person name="Fedorova N.D."/>
            <person name="Harris D.M."/>
            <person name="Heijne W.H.M."/>
            <person name="Joardar V.S."/>
            <person name="Kiel J.A.K.W."/>
            <person name="Kovalchuk A."/>
            <person name="Martin J.F."/>
            <person name="Nierman W.C."/>
            <person name="Nijland J.G."/>
            <person name="Pronk J.T."/>
            <person name="Roubos J.A."/>
            <person name="van der Klei I.J."/>
            <person name="van Peij N.N.M.E."/>
            <person name="Veenhuis M."/>
            <person name="von Doehren H."/>
            <person name="Wagner C."/>
            <person name="Wortman J.R."/>
            <person name="Bovenberg R.A.L."/>
        </authorList>
    </citation>
    <scope>NUCLEOTIDE SEQUENCE [LARGE SCALE GENOMIC DNA]</scope>
    <source>
        <strain evidence="3">ATCC 28089 / DSM 1075 / NRRL 1951 / Wisconsin 54-1255</strain>
    </source>
</reference>
<gene>
    <name evidence="2" type="ORF">Pc22g25610</name>
    <name evidence="2" type="ORF">PCH_Pc22g25610</name>
</gene>
<sequence>MDGLPGAGSTGFPLRDDLRPNQGLQYFPRLARPRPAESHETPRAPGMTRNGVAGAGTDVWQAYFAPELFCIVDHYGNQHSLTPTASTVSALWVDRVHSHDWPNDEKAKVLGGQNYRPHNVSKIQGQTALLLQK</sequence>
<name>B6HSJ9_PENRW</name>
<feature type="region of interest" description="Disordered" evidence="1">
    <location>
        <begin position="1"/>
        <end position="20"/>
    </location>
</feature>
<protein>
    <submittedName>
        <fullName evidence="2">Uncharacterized protein</fullName>
    </submittedName>
</protein>
<organism evidence="2 3">
    <name type="scientific">Penicillium rubens (strain ATCC 28089 / DSM 1075 / NRRL 1951 / Wisconsin 54-1255)</name>
    <name type="common">Penicillium chrysogenum</name>
    <dbReference type="NCBI Taxonomy" id="500485"/>
    <lineage>
        <taxon>Eukaryota</taxon>
        <taxon>Fungi</taxon>
        <taxon>Dikarya</taxon>
        <taxon>Ascomycota</taxon>
        <taxon>Pezizomycotina</taxon>
        <taxon>Eurotiomycetes</taxon>
        <taxon>Eurotiomycetidae</taxon>
        <taxon>Eurotiales</taxon>
        <taxon>Aspergillaceae</taxon>
        <taxon>Penicillium</taxon>
        <taxon>Penicillium chrysogenum species complex</taxon>
    </lineage>
</organism>
<dbReference type="Proteomes" id="UP000000724">
    <property type="component" value="Contig Pc00c22"/>
</dbReference>
<accession>B6HSJ9</accession>
<keyword evidence="3" id="KW-1185">Reference proteome</keyword>
<proteinExistence type="predicted"/>
<dbReference type="EMBL" id="AM920437">
    <property type="protein sequence ID" value="CAP99849.1"/>
    <property type="molecule type" value="Genomic_DNA"/>
</dbReference>